<dbReference type="PANTHER" id="PTHR23208:SF36">
    <property type="entry name" value="LYSOZYME-RELATED"/>
    <property type="match status" value="1"/>
</dbReference>
<dbReference type="PANTHER" id="PTHR23208">
    <property type="entry name" value="LYSOZYME PROTEIN"/>
    <property type="match status" value="1"/>
</dbReference>
<sequence length="176" mass="19727">TFSLSFARFFAFKMTKGFDASAAMSKEGFEKMRARGYSRFIGRLGKTTGQVDKDGIQNMKYAYEAGFAVDAYIFPKSSMSAESQVAAALDALSVPIDIIWWDVETHNCPTTFDAKKSLREVSLRIRRQENQARSIIDTMPRVRSLIESTLGRKMTDMTYKDVLSFGLSVDLGGSLR</sequence>
<protein>
    <submittedName>
        <fullName evidence="1">Uncharacterized protein</fullName>
    </submittedName>
</protein>
<dbReference type="InterPro" id="IPR017853">
    <property type="entry name" value="GH"/>
</dbReference>
<reference evidence="2" key="1">
    <citation type="submission" date="2022-10" db="EMBL/GenBank/DDBJ databases">
        <title>Genome assembly of Pristionchus species.</title>
        <authorList>
            <person name="Yoshida K."/>
            <person name="Sommer R.J."/>
        </authorList>
    </citation>
    <scope>NUCLEOTIDE SEQUENCE [LARGE SCALE GENOMIC DNA]</scope>
    <source>
        <strain evidence="2">RS5460</strain>
    </source>
</reference>
<dbReference type="InterPro" id="IPR051595">
    <property type="entry name" value="GH25_Enzymes"/>
</dbReference>
<dbReference type="EMBL" id="BTRK01000001">
    <property type="protein sequence ID" value="GMR33042.1"/>
    <property type="molecule type" value="Genomic_DNA"/>
</dbReference>
<accession>A0AAN4Z833</accession>
<dbReference type="SUPFAM" id="SSF51445">
    <property type="entry name" value="(Trans)glycosidases"/>
    <property type="match status" value="1"/>
</dbReference>
<evidence type="ECO:0000313" key="1">
    <source>
        <dbReference type="EMBL" id="GMR33042.1"/>
    </source>
</evidence>
<feature type="non-terminal residue" evidence="1">
    <location>
        <position position="1"/>
    </location>
</feature>
<proteinExistence type="predicted"/>
<dbReference type="GO" id="GO:0045087">
    <property type="term" value="P:innate immune response"/>
    <property type="evidence" value="ECO:0007669"/>
    <property type="project" value="TreeGrafter"/>
</dbReference>
<dbReference type="GO" id="GO:0007165">
    <property type="term" value="P:signal transduction"/>
    <property type="evidence" value="ECO:0007669"/>
    <property type="project" value="TreeGrafter"/>
</dbReference>
<comment type="caution">
    <text evidence="1">The sequence shown here is derived from an EMBL/GenBank/DDBJ whole genome shotgun (WGS) entry which is preliminary data.</text>
</comment>
<organism evidence="1 2">
    <name type="scientific">Pristionchus mayeri</name>
    <dbReference type="NCBI Taxonomy" id="1317129"/>
    <lineage>
        <taxon>Eukaryota</taxon>
        <taxon>Metazoa</taxon>
        <taxon>Ecdysozoa</taxon>
        <taxon>Nematoda</taxon>
        <taxon>Chromadorea</taxon>
        <taxon>Rhabditida</taxon>
        <taxon>Rhabditina</taxon>
        <taxon>Diplogasteromorpha</taxon>
        <taxon>Diplogasteroidea</taxon>
        <taxon>Neodiplogasteridae</taxon>
        <taxon>Pristionchus</taxon>
    </lineage>
</organism>
<dbReference type="AlphaFoldDB" id="A0AAN4Z833"/>
<evidence type="ECO:0000313" key="2">
    <source>
        <dbReference type="Proteomes" id="UP001328107"/>
    </source>
</evidence>
<gene>
    <name evidence="1" type="ORF">PMAYCL1PPCAC_03237</name>
</gene>
<name>A0AAN4Z833_9BILA</name>
<keyword evidence="2" id="KW-1185">Reference proteome</keyword>
<dbReference type="Proteomes" id="UP001328107">
    <property type="component" value="Unassembled WGS sequence"/>
</dbReference>
<dbReference type="Gene3D" id="3.20.20.80">
    <property type="entry name" value="Glycosidases"/>
    <property type="match status" value="1"/>
</dbReference>